<keyword evidence="2" id="KW-1185">Reference proteome</keyword>
<gene>
    <name evidence="1" type="ORF">MVEG_11817</name>
</gene>
<evidence type="ECO:0000313" key="2">
    <source>
        <dbReference type="Proteomes" id="UP000243308"/>
    </source>
</evidence>
<reference evidence="1 2" key="1">
    <citation type="submission" date="2011-02" db="EMBL/GenBank/DDBJ databases">
        <title>The Genome Sequence of Mortierella verticillata NRRL 6337.</title>
        <authorList>
            <consortium name="The Broad Institute Genome Sequencing Platform"/>
            <person name="Russ C."/>
            <person name="Cuomo C."/>
            <person name="Burger G."/>
            <person name="Gray M.W."/>
            <person name="Holland P.W.H."/>
            <person name="King N."/>
            <person name="Lang F.B.F."/>
            <person name="Roger A.J."/>
            <person name="Ruiz-Trillo I."/>
            <person name="Young S.K."/>
            <person name="Zeng Q."/>
            <person name="Gargeya S."/>
            <person name="Alvarado L."/>
            <person name="Berlin A."/>
            <person name="Chapman S.B."/>
            <person name="Chen Z."/>
            <person name="Freedman E."/>
            <person name="Gellesch M."/>
            <person name="Goldberg J."/>
            <person name="Griggs A."/>
            <person name="Gujja S."/>
            <person name="Heilman E."/>
            <person name="Heiman D."/>
            <person name="Howarth C."/>
            <person name="Mehta T."/>
            <person name="Neiman D."/>
            <person name="Pearson M."/>
            <person name="Roberts A."/>
            <person name="Saif S."/>
            <person name="Shea T."/>
            <person name="Shenoy N."/>
            <person name="Sisk P."/>
            <person name="Stolte C."/>
            <person name="Sykes S."/>
            <person name="White J."/>
            <person name="Yandava C."/>
            <person name="Haas B."/>
            <person name="Nusbaum C."/>
            <person name="Birren B."/>
        </authorList>
    </citation>
    <scope>NUCLEOTIDE SEQUENCE [LARGE SCALE GENOMIC DNA]</scope>
    <source>
        <strain evidence="1 2">NRRL 6337</strain>
    </source>
</reference>
<dbReference type="Proteomes" id="UP000243308">
    <property type="component" value="Unassembled WGS sequence"/>
</dbReference>
<protein>
    <submittedName>
        <fullName evidence="1">Uncharacterized protein</fullName>
    </submittedName>
</protein>
<organism evidence="1 2">
    <name type="scientific">Podila verticillata NRRL 6337</name>
    <dbReference type="NCBI Taxonomy" id="1069443"/>
    <lineage>
        <taxon>Eukaryota</taxon>
        <taxon>Fungi</taxon>
        <taxon>Fungi incertae sedis</taxon>
        <taxon>Mucoromycota</taxon>
        <taxon>Mortierellomycotina</taxon>
        <taxon>Mortierellomycetes</taxon>
        <taxon>Mortierellales</taxon>
        <taxon>Mortierellaceae</taxon>
        <taxon>Podila</taxon>
    </lineage>
</organism>
<dbReference type="EMBL" id="KN042433">
    <property type="protein sequence ID" value="KFH62178.1"/>
    <property type="molecule type" value="Genomic_DNA"/>
</dbReference>
<proteinExistence type="predicted"/>
<dbReference type="AlphaFoldDB" id="A0A086TJQ1"/>
<accession>A0A086TJQ1</accession>
<sequence length="83" mass="9568">MLGPQVQRARRVTQEPVQFLDQDLGDMLWQQRIGRVHIETPPSDDVVLPKQPPTVFEFFLGCFCAMQQKMEDVLAQVEAIEKL</sequence>
<name>A0A086TJQ1_9FUNG</name>
<evidence type="ECO:0000313" key="1">
    <source>
        <dbReference type="EMBL" id="KFH62178.1"/>
    </source>
</evidence>